<sequence>MTTNTNNSTARNPEDFGKRILAAVPHIYPYLKHRLYIAEASGLIPRNMYKSQGLLDDAIVNLYDSEQDLNDDLKLKLKLFSLVDQRLDELYKTESFHRNTMSTSDILKKELNSLEEKFFMDADEDTLMSDELDDISYHQQDQQKDVFLYDDAEKNIIRTLELSNSERDLDKSERLLLNKIYTWLPRKTSNVLDLYVFGKMSVDEIAEIKEVDPEEIHQLMRAVRKSFRKNLG</sequence>
<dbReference type="OrthoDB" id="1226308at2"/>
<keyword evidence="2" id="KW-1185">Reference proteome</keyword>
<dbReference type="Gene3D" id="1.10.10.10">
    <property type="entry name" value="Winged helix-like DNA-binding domain superfamily/Winged helix DNA-binding domain"/>
    <property type="match status" value="1"/>
</dbReference>
<organism evidence="1 2">
    <name type="scientific">Robertkochia marina</name>
    <dbReference type="NCBI Taxonomy" id="1227945"/>
    <lineage>
        <taxon>Bacteria</taxon>
        <taxon>Pseudomonadati</taxon>
        <taxon>Bacteroidota</taxon>
        <taxon>Flavobacteriia</taxon>
        <taxon>Flavobacteriales</taxon>
        <taxon>Flavobacteriaceae</taxon>
        <taxon>Robertkochia</taxon>
    </lineage>
</organism>
<dbReference type="InterPro" id="IPR036388">
    <property type="entry name" value="WH-like_DNA-bd_sf"/>
</dbReference>
<reference evidence="1 2" key="1">
    <citation type="submission" date="2019-04" db="EMBL/GenBank/DDBJ databases">
        <title>Draft genome sequence of Robertkochia marina CC-AMO-30D.</title>
        <authorList>
            <person name="Hameed A."/>
            <person name="Lin S.-Y."/>
            <person name="Shahina M."/>
            <person name="Lai W.-A."/>
            <person name="Young C.-C."/>
        </authorList>
    </citation>
    <scope>NUCLEOTIDE SEQUENCE [LARGE SCALE GENOMIC DNA]</scope>
    <source>
        <strain evidence="1 2">CC-AMO-30D</strain>
    </source>
</reference>
<dbReference type="Proteomes" id="UP000305939">
    <property type="component" value="Unassembled WGS sequence"/>
</dbReference>
<gene>
    <name evidence="1" type="ORF">E7Z59_09570</name>
</gene>
<dbReference type="SUPFAM" id="SSF88659">
    <property type="entry name" value="Sigma3 and sigma4 domains of RNA polymerase sigma factors"/>
    <property type="match status" value="1"/>
</dbReference>
<protein>
    <recommendedName>
        <fullName evidence="3">Sigma-70 family RNA polymerase sigma factor</fullName>
    </recommendedName>
</protein>
<evidence type="ECO:0000313" key="2">
    <source>
        <dbReference type="Proteomes" id="UP000305939"/>
    </source>
</evidence>
<accession>A0A4S3M129</accession>
<comment type="caution">
    <text evidence="1">The sequence shown here is derived from an EMBL/GenBank/DDBJ whole genome shotgun (WGS) entry which is preliminary data.</text>
</comment>
<evidence type="ECO:0000313" key="1">
    <source>
        <dbReference type="EMBL" id="THD67888.1"/>
    </source>
</evidence>
<name>A0A4S3M129_9FLAO</name>
<dbReference type="EMBL" id="SSMC01000002">
    <property type="protein sequence ID" value="THD67888.1"/>
    <property type="molecule type" value="Genomic_DNA"/>
</dbReference>
<dbReference type="InterPro" id="IPR013324">
    <property type="entry name" value="RNA_pol_sigma_r3/r4-like"/>
</dbReference>
<evidence type="ECO:0008006" key="3">
    <source>
        <dbReference type="Google" id="ProtNLM"/>
    </source>
</evidence>
<dbReference type="AlphaFoldDB" id="A0A4S3M129"/>
<dbReference type="RefSeq" id="WP_136336093.1">
    <property type="nucleotide sequence ID" value="NZ_QXMP01000012.1"/>
</dbReference>
<proteinExistence type="predicted"/>